<dbReference type="GO" id="GO:0015093">
    <property type="term" value="F:ferrous iron transmembrane transporter activity"/>
    <property type="evidence" value="ECO:0007669"/>
    <property type="project" value="TreeGrafter"/>
</dbReference>
<feature type="transmembrane region" description="Helical" evidence="6">
    <location>
        <begin position="38"/>
        <end position="58"/>
    </location>
</feature>
<sequence length="293" mass="30764">MFQTFLIGLREGLEAALIVAILISYLHRVGRPAALRPLWLGVAAAVAVSLAFGAVLTFGPSTLTFEAQELIGGSLSILAVGFVTWMIFWMAAASRNMKHELESRAAVAVEGSAVGIAVLGALAVGREGLETALFLWAATRATGGAGGMLGPTLAAVLGILVAVLIAWAITRGLLRLNLSTFFRWTGGFLVVIAAGVLAYGFHDLQEAGVLPGLHSLAFDVSAAIPPTSWYGVLLKGVFNFSPATTWLEFGVWWAYVLVVMPLFVVRSRGGRTRPATRVAVARDTTATATAPSA</sequence>
<evidence type="ECO:0000256" key="1">
    <source>
        <dbReference type="ARBA" id="ARBA00004141"/>
    </source>
</evidence>
<protein>
    <submittedName>
        <fullName evidence="7">Hypothetical membrane protein</fullName>
    </submittedName>
</protein>
<dbReference type="PANTHER" id="PTHR31632">
    <property type="entry name" value="IRON TRANSPORTER FTH1"/>
    <property type="match status" value="1"/>
</dbReference>
<reference evidence="7 8" key="1">
    <citation type="journal article" date="2008" name="J. Bacteriol.">
        <title>Complete genome sequence of the soil actinomycete Kocuria rhizophila.</title>
        <authorList>
            <person name="Takarada H."/>
            <person name="Sekine M."/>
            <person name="Kosugi H."/>
            <person name="Matsuo Y."/>
            <person name="Fujisawa T."/>
            <person name="Omata S."/>
            <person name="Kishi E."/>
            <person name="Shimizu A."/>
            <person name="Tsukatani N."/>
            <person name="Tanikawa S."/>
            <person name="Fujita N."/>
            <person name="Harayama S."/>
        </authorList>
    </citation>
    <scope>NUCLEOTIDE SEQUENCE [LARGE SCALE GENOMIC DNA]</scope>
    <source>
        <strain evidence="8">ATCC 9341 / DSM 348 / NBRC 103217 / DC2201</strain>
    </source>
</reference>
<dbReference type="HOGENOM" id="CLU_077905_0_0_11"/>
<evidence type="ECO:0000256" key="6">
    <source>
        <dbReference type="SAM" id="Phobius"/>
    </source>
</evidence>
<evidence type="ECO:0000256" key="4">
    <source>
        <dbReference type="ARBA" id="ARBA00022989"/>
    </source>
</evidence>
<dbReference type="OrthoDB" id="7260758at2"/>
<dbReference type="Proteomes" id="UP000008838">
    <property type="component" value="Chromosome"/>
</dbReference>
<dbReference type="RefSeq" id="WP_012398218.1">
    <property type="nucleotide sequence ID" value="NC_010617.1"/>
</dbReference>
<dbReference type="InterPro" id="IPR004923">
    <property type="entry name" value="FTR1/Fip1/EfeU"/>
</dbReference>
<dbReference type="EMBL" id="AP009152">
    <property type="protein sequence ID" value="BAG29497.1"/>
    <property type="molecule type" value="Genomic_DNA"/>
</dbReference>
<feature type="transmembrane region" description="Helical" evidence="6">
    <location>
        <begin position="105"/>
        <end position="125"/>
    </location>
</feature>
<dbReference type="NCBIfam" id="NF041756">
    <property type="entry name" value="EfeU"/>
    <property type="match status" value="1"/>
</dbReference>
<keyword evidence="5 6" id="KW-0472">Membrane</keyword>
<evidence type="ECO:0000256" key="5">
    <source>
        <dbReference type="ARBA" id="ARBA00023136"/>
    </source>
</evidence>
<feature type="transmembrane region" description="Helical" evidence="6">
    <location>
        <begin position="145"/>
        <end position="169"/>
    </location>
</feature>
<comment type="similarity">
    <text evidence="2">Belongs to the oxidase-dependent Fe transporter (OFeT) (TC 9.A.10.1) family.</text>
</comment>
<keyword evidence="4 6" id="KW-1133">Transmembrane helix</keyword>
<name>B2GGF7_KOCRD</name>
<accession>B2GGF7</accession>
<evidence type="ECO:0000313" key="8">
    <source>
        <dbReference type="Proteomes" id="UP000008838"/>
    </source>
</evidence>
<evidence type="ECO:0000256" key="3">
    <source>
        <dbReference type="ARBA" id="ARBA00022692"/>
    </source>
</evidence>
<dbReference type="GO" id="GO:0033573">
    <property type="term" value="C:high-affinity iron permease complex"/>
    <property type="evidence" value="ECO:0007669"/>
    <property type="project" value="InterPro"/>
</dbReference>
<organism evidence="7 8">
    <name type="scientific">Kocuria rhizophila (strain ATCC 9341 / DSM 348 / NBRC 103217 / DC2201)</name>
    <dbReference type="NCBI Taxonomy" id="378753"/>
    <lineage>
        <taxon>Bacteria</taxon>
        <taxon>Bacillati</taxon>
        <taxon>Actinomycetota</taxon>
        <taxon>Actinomycetes</taxon>
        <taxon>Micrococcales</taxon>
        <taxon>Micrococcaceae</taxon>
        <taxon>Kocuria</taxon>
    </lineage>
</organism>
<proteinExistence type="inferred from homology"/>
<dbReference type="PANTHER" id="PTHR31632:SF2">
    <property type="entry name" value="PLASMA MEMBRANE IRON PERMEASE"/>
    <property type="match status" value="1"/>
</dbReference>
<keyword evidence="8" id="KW-1185">Reference proteome</keyword>
<gene>
    <name evidence="7" type="ordered locus">KRH_11500</name>
</gene>
<dbReference type="KEGG" id="krh:KRH_11500"/>
<evidence type="ECO:0000256" key="2">
    <source>
        <dbReference type="ARBA" id="ARBA00008333"/>
    </source>
</evidence>
<comment type="subcellular location">
    <subcellularLocation>
        <location evidence="1">Membrane</location>
        <topology evidence="1">Multi-pass membrane protein</topology>
    </subcellularLocation>
</comment>
<feature type="transmembrane region" description="Helical" evidence="6">
    <location>
        <begin position="6"/>
        <end position="26"/>
    </location>
</feature>
<feature type="transmembrane region" description="Helical" evidence="6">
    <location>
        <begin position="181"/>
        <end position="201"/>
    </location>
</feature>
<feature type="transmembrane region" description="Helical" evidence="6">
    <location>
        <begin position="246"/>
        <end position="265"/>
    </location>
</feature>
<dbReference type="STRING" id="378753.KRH_11500"/>
<dbReference type="Pfam" id="PF03239">
    <property type="entry name" value="FTR1"/>
    <property type="match status" value="1"/>
</dbReference>
<dbReference type="eggNOG" id="COG0672">
    <property type="taxonomic scope" value="Bacteria"/>
</dbReference>
<keyword evidence="3 6" id="KW-0812">Transmembrane</keyword>
<feature type="transmembrane region" description="Helical" evidence="6">
    <location>
        <begin position="70"/>
        <end position="93"/>
    </location>
</feature>
<dbReference type="AlphaFoldDB" id="B2GGF7"/>
<evidence type="ECO:0000313" key="7">
    <source>
        <dbReference type="EMBL" id="BAG29497.1"/>
    </source>
</evidence>